<organism evidence="1">
    <name type="scientific">marine sediment metagenome</name>
    <dbReference type="NCBI Taxonomy" id="412755"/>
    <lineage>
        <taxon>unclassified sequences</taxon>
        <taxon>metagenomes</taxon>
        <taxon>ecological metagenomes</taxon>
    </lineage>
</organism>
<comment type="caution">
    <text evidence="1">The sequence shown here is derived from an EMBL/GenBank/DDBJ whole genome shotgun (WGS) entry which is preliminary data.</text>
</comment>
<dbReference type="EMBL" id="BARU01017213">
    <property type="protein sequence ID" value="GAH57684.1"/>
    <property type="molecule type" value="Genomic_DNA"/>
</dbReference>
<proteinExistence type="predicted"/>
<name>X1HV37_9ZZZZ</name>
<evidence type="ECO:0000313" key="1">
    <source>
        <dbReference type="EMBL" id="GAH57684.1"/>
    </source>
</evidence>
<sequence length="132" mass="14079">MEVHISGYPGPLAGAGGTVTIYGKDINGNAILGGAGETVPAFTANGVEVGKEEFQIIDSISTFNFFPPFQVTTGDIEIRLVTPSGEPIYQEIQIFDKMPCWVDMHRGGLTVIIPGGVITGITKLFCKHDPLK</sequence>
<protein>
    <submittedName>
        <fullName evidence="1">Uncharacterized protein</fullName>
    </submittedName>
</protein>
<reference evidence="1" key="1">
    <citation type="journal article" date="2014" name="Front. Microbiol.">
        <title>High frequency of phylogenetically diverse reductive dehalogenase-homologous genes in deep subseafloor sedimentary metagenomes.</title>
        <authorList>
            <person name="Kawai M."/>
            <person name="Futagami T."/>
            <person name="Toyoda A."/>
            <person name="Takaki Y."/>
            <person name="Nishi S."/>
            <person name="Hori S."/>
            <person name="Arai W."/>
            <person name="Tsubouchi T."/>
            <person name="Morono Y."/>
            <person name="Uchiyama I."/>
            <person name="Ito T."/>
            <person name="Fujiyama A."/>
            <person name="Inagaki F."/>
            <person name="Takami H."/>
        </authorList>
    </citation>
    <scope>NUCLEOTIDE SEQUENCE</scope>
    <source>
        <strain evidence="1">Expedition CK06-06</strain>
    </source>
</reference>
<gene>
    <name evidence="1" type="ORF">S03H2_28567</name>
</gene>
<accession>X1HV37</accession>
<feature type="non-terminal residue" evidence="1">
    <location>
        <position position="132"/>
    </location>
</feature>
<dbReference type="AlphaFoldDB" id="X1HV37"/>